<name>A0A8K0E5Y9_9ROSA</name>
<dbReference type="EMBL" id="VOIH02000008">
    <property type="protein sequence ID" value="KAF3440598.1"/>
    <property type="molecule type" value="Genomic_DNA"/>
</dbReference>
<dbReference type="SMART" id="SM00717">
    <property type="entry name" value="SANT"/>
    <property type="match status" value="2"/>
</dbReference>
<keyword evidence="11" id="KW-1185">Reference proteome</keyword>
<dbReference type="FunFam" id="1.10.10.60:FF:000060">
    <property type="entry name" value="MYB transcription factor"/>
    <property type="match status" value="1"/>
</dbReference>
<dbReference type="OrthoDB" id="2143914at2759"/>
<gene>
    <name evidence="10" type="ORF">FNV43_RR18882</name>
</gene>
<dbReference type="CDD" id="cd00167">
    <property type="entry name" value="SANT"/>
    <property type="match status" value="2"/>
</dbReference>
<protein>
    <submittedName>
        <fullName evidence="10">Uncharacterized protein</fullName>
    </submittedName>
</protein>
<feature type="domain" description="Myb-like" evidence="8">
    <location>
        <begin position="17"/>
        <end position="63"/>
    </location>
</feature>
<dbReference type="GO" id="GO:0000981">
    <property type="term" value="F:DNA-binding transcription factor activity, RNA polymerase II-specific"/>
    <property type="evidence" value="ECO:0007669"/>
    <property type="project" value="TreeGrafter"/>
</dbReference>
<evidence type="ECO:0000256" key="2">
    <source>
        <dbReference type="ARBA" id="ARBA00022737"/>
    </source>
</evidence>
<dbReference type="InterPro" id="IPR050560">
    <property type="entry name" value="MYB_TF"/>
</dbReference>
<evidence type="ECO:0000256" key="6">
    <source>
        <dbReference type="ARBA" id="ARBA00023242"/>
    </source>
</evidence>
<feature type="domain" description="Myb-like" evidence="8">
    <location>
        <begin position="64"/>
        <end position="114"/>
    </location>
</feature>
<dbReference type="PROSITE" id="PS50090">
    <property type="entry name" value="MYB_LIKE"/>
    <property type="match status" value="2"/>
</dbReference>
<evidence type="ECO:0000256" key="1">
    <source>
        <dbReference type="ARBA" id="ARBA00004123"/>
    </source>
</evidence>
<keyword evidence="4" id="KW-0238">DNA-binding</keyword>
<dbReference type="GO" id="GO:0000978">
    <property type="term" value="F:RNA polymerase II cis-regulatory region sequence-specific DNA binding"/>
    <property type="evidence" value="ECO:0007669"/>
    <property type="project" value="TreeGrafter"/>
</dbReference>
<dbReference type="SUPFAM" id="SSF46689">
    <property type="entry name" value="Homeodomain-like"/>
    <property type="match status" value="1"/>
</dbReference>
<dbReference type="GO" id="GO:0005634">
    <property type="term" value="C:nucleus"/>
    <property type="evidence" value="ECO:0007669"/>
    <property type="project" value="UniProtKB-SubCell"/>
</dbReference>
<comment type="subcellular location">
    <subcellularLocation>
        <location evidence="1">Nucleus</location>
    </subcellularLocation>
</comment>
<feature type="domain" description="HTH myb-type" evidence="9">
    <location>
        <begin position="17"/>
        <end position="67"/>
    </location>
</feature>
<reference evidence="10" key="1">
    <citation type="submission" date="2020-03" db="EMBL/GenBank/DDBJ databases">
        <title>A high-quality chromosome-level genome assembly of a woody plant with both climbing and erect habits, Rhamnella rubrinervis.</title>
        <authorList>
            <person name="Lu Z."/>
            <person name="Yang Y."/>
            <person name="Zhu X."/>
            <person name="Sun Y."/>
        </authorList>
    </citation>
    <scope>NUCLEOTIDE SEQUENCE</scope>
    <source>
        <strain evidence="10">BYM</strain>
        <tissue evidence="10">Leaf</tissue>
    </source>
</reference>
<dbReference type="Gene3D" id="1.10.10.60">
    <property type="entry name" value="Homeodomain-like"/>
    <property type="match status" value="2"/>
</dbReference>
<evidence type="ECO:0000256" key="5">
    <source>
        <dbReference type="ARBA" id="ARBA00023163"/>
    </source>
</evidence>
<comment type="caution">
    <text evidence="10">The sequence shown here is derived from an EMBL/GenBank/DDBJ whole genome shotgun (WGS) entry which is preliminary data.</text>
</comment>
<dbReference type="AlphaFoldDB" id="A0A8K0E5Y9"/>
<dbReference type="PANTHER" id="PTHR45614">
    <property type="entry name" value="MYB PROTEIN-RELATED"/>
    <property type="match status" value="1"/>
</dbReference>
<feature type="domain" description="HTH myb-type" evidence="9">
    <location>
        <begin position="68"/>
        <end position="118"/>
    </location>
</feature>
<sequence length="253" mass="29651">MGKSASNSSDCVKNCYRGHWRPAEDEKLRQLVDRYGPQNWNFIAEHLEGRSGKSCRLRWYNQLDPNINKKPFTEEEEEKLLAAHGIYGNKWACIAKYFQGRTDNAVKNHYHVVMARRRRERFTLYDHHHPKNPIISSQDHHHRNNSSSNTSIRPRLGFLKNFQSILHSTSLRESTLTQLDHSESLDVVGREERICGRHRPFEMLNSDKVCESHENERISKKNKFQKWGGVDLHQQQIKFKEVAFIDFLGVGIS</sequence>
<evidence type="ECO:0000256" key="4">
    <source>
        <dbReference type="ARBA" id="ARBA00023125"/>
    </source>
</evidence>
<evidence type="ECO:0000313" key="10">
    <source>
        <dbReference type="EMBL" id="KAF3440598.1"/>
    </source>
</evidence>
<keyword evidence="6" id="KW-0539">Nucleus</keyword>
<feature type="region of interest" description="Disordered" evidence="7">
    <location>
        <begin position="129"/>
        <end position="151"/>
    </location>
</feature>
<dbReference type="InterPro" id="IPR009057">
    <property type="entry name" value="Homeodomain-like_sf"/>
</dbReference>
<evidence type="ECO:0000259" key="9">
    <source>
        <dbReference type="PROSITE" id="PS51294"/>
    </source>
</evidence>
<dbReference type="InterPro" id="IPR001005">
    <property type="entry name" value="SANT/Myb"/>
</dbReference>
<dbReference type="Proteomes" id="UP000796880">
    <property type="component" value="Unassembled WGS sequence"/>
</dbReference>
<dbReference type="Pfam" id="PF13921">
    <property type="entry name" value="Myb_DNA-bind_6"/>
    <property type="match status" value="1"/>
</dbReference>
<proteinExistence type="predicted"/>
<keyword evidence="3" id="KW-0805">Transcription regulation</keyword>
<accession>A0A8K0E5Y9</accession>
<evidence type="ECO:0000256" key="7">
    <source>
        <dbReference type="SAM" id="MobiDB-lite"/>
    </source>
</evidence>
<evidence type="ECO:0000313" key="11">
    <source>
        <dbReference type="Proteomes" id="UP000796880"/>
    </source>
</evidence>
<dbReference type="PANTHER" id="PTHR45614:SF100">
    <property type="entry name" value="MYB TRANSCRIPTION FACTOR"/>
    <property type="match status" value="1"/>
</dbReference>
<evidence type="ECO:0000256" key="3">
    <source>
        <dbReference type="ARBA" id="ARBA00023015"/>
    </source>
</evidence>
<dbReference type="PROSITE" id="PS51294">
    <property type="entry name" value="HTH_MYB"/>
    <property type="match status" value="2"/>
</dbReference>
<evidence type="ECO:0000259" key="8">
    <source>
        <dbReference type="PROSITE" id="PS50090"/>
    </source>
</evidence>
<dbReference type="InterPro" id="IPR017930">
    <property type="entry name" value="Myb_dom"/>
</dbReference>
<organism evidence="10 11">
    <name type="scientific">Rhamnella rubrinervis</name>
    <dbReference type="NCBI Taxonomy" id="2594499"/>
    <lineage>
        <taxon>Eukaryota</taxon>
        <taxon>Viridiplantae</taxon>
        <taxon>Streptophyta</taxon>
        <taxon>Embryophyta</taxon>
        <taxon>Tracheophyta</taxon>
        <taxon>Spermatophyta</taxon>
        <taxon>Magnoliopsida</taxon>
        <taxon>eudicotyledons</taxon>
        <taxon>Gunneridae</taxon>
        <taxon>Pentapetalae</taxon>
        <taxon>rosids</taxon>
        <taxon>fabids</taxon>
        <taxon>Rosales</taxon>
        <taxon>Rhamnaceae</taxon>
        <taxon>rhamnoid group</taxon>
        <taxon>Rhamneae</taxon>
        <taxon>Rhamnella</taxon>
    </lineage>
</organism>
<keyword evidence="2" id="KW-0677">Repeat</keyword>
<keyword evidence="5" id="KW-0804">Transcription</keyword>